<organism evidence="3">
    <name type="scientific">Intestinibacter bartlettii</name>
    <dbReference type="NCBI Taxonomy" id="261299"/>
    <lineage>
        <taxon>Bacteria</taxon>
        <taxon>Bacillati</taxon>
        <taxon>Bacillota</taxon>
        <taxon>Clostridia</taxon>
        <taxon>Peptostreptococcales</taxon>
        <taxon>Peptostreptococcaceae</taxon>
        <taxon>Intestinibacter</taxon>
    </lineage>
</organism>
<feature type="compositionally biased region" description="Basic and acidic residues" evidence="1">
    <location>
        <begin position="80"/>
        <end position="95"/>
    </location>
</feature>
<proteinExistence type="predicted"/>
<dbReference type="EMBL" id="CACRUE010000012">
    <property type="protein sequence ID" value="VYT81983.1"/>
    <property type="molecule type" value="Genomic_DNA"/>
</dbReference>
<evidence type="ECO:0000313" key="3">
    <source>
        <dbReference type="EMBL" id="VYT81983.1"/>
    </source>
</evidence>
<gene>
    <name evidence="3" type="ORF">IBLFYP30_00166</name>
</gene>
<protein>
    <recommendedName>
        <fullName evidence="4">SPOR domain-containing protein</fullName>
    </recommendedName>
</protein>
<feature type="region of interest" description="Disordered" evidence="1">
    <location>
        <begin position="80"/>
        <end position="103"/>
    </location>
</feature>
<evidence type="ECO:0000256" key="1">
    <source>
        <dbReference type="SAM" id="MobiDB-lite"/>
    </source>
</evidence>
<dbReference type="AlphaFoldDB" id="A0A6N2ZTG8"/>
<keyword evidence="2" id="KW-0472">Membrane</keyword>
<evidence type="ECO:0000256" key="2">
    <source>
        <dbReference type="SAM" id="Phobius"/>
    </source>
</evidence>
<feature type="transmembrane region" description="Helical" evidence="2">
    <location>
        <begin position="21"/>
        <end position="36"/>
    </location>
</feature>
<reference evidence="3" key="1">
    <citation type="submission" date="2019-11" db="EMBL/GenBank/DDBJ databases">
        <authorList>
            <person name="Feng L."/>
        </authorList>
    </citation>
    <scope>NUCLEOTIDE SEQUENCE</scope>
    <source>
        <strain evidence="3">IbartlettiiLFYP30</strain>
    </source>
</reference>
<dbReference type="RefSeq" id="WP_007286599.1">
    <property type="nucleotide sequence ID" value="NZ_CACRUE010000012.1"/>
</dbReference>
<name>A0A6N2ZTG8_9FIRM</name>
<sequence>MSNKKIYKGLNKRRKFHFRKFITILLCIILIVGYTYKKIKLDEVFKNVNISNSLYSVVDKLYFWKNPGVEMFNLSSKDIKKSDNTSNKTQEKSDNKSQSNSQANTEVAVVEGINVYLIQVGSFDNDQKIKDVKSKLEENKIPNSTVEIDKVNKLQAYVSFKESDIRNKLESTKQIFNDAFLTKLEIPVLSLEYTDEYSYIKSISDNLNSLLKSYEKESTYINENRDNLDSTKYKAILSEREDIIDKLENEVNKIDYNELEYFKTNLLSYTSQIRNNISNYGDTIDTSNEYKYESLLISSIQEYYEFINKIKTA</sequence>
<accession>A0A6N2ZTG8</accession>
<dbReference type="GeneID" id="89564620"/>
<keyword evidence="2" id="KW-1133">Transmembrane helix</keyword>
<keyword evidence="2" id="KW-0812">Transmembrane</keyword>
<evidence type="ECO:0008006" key="4">
    <source>
        <dbReference type="Google" id="ProtNLM"/>
    </source>
</evidence>